<evidence type="ECO:0000259" key="3">
    <source>
        <dbReference type="Pfam" id="PF11611"/>
    </source>
</evidence>
<feature type="compositionally biased region" description="Polar residues" evidence="2">
    <location>
        <begin position="1"/>
        <end position="16"/>
    </location>
</feature>
<dbReference type="Gene3D" id="2.60.40.1240">
    <property type="match status" value="1"/>
</dbReference>
<name>A0A7X5UVL8_9PSEU</name>
<keyword evidence="5" id="KW-1185">Reference proteome</keyword>
<sequence>MSDQAQNQTPANNPKSNGRRKWPWLLGGLAIIFAVTISCSDDQQAATNNNGSDTTAQNEQPQQQAPPEQEQAEAGIGQPVRDGKFEFTVEGIERASSVGDDAVMTEEAQGEFAILTVTVENIGNEAQPLSDADQYVYDASGRQYSTDSMAALSIMGNDVLFNPINPGNSVTGKLVFDVPPGTELTSAELHDSAFSNGVTVSLE</sequence>
<evidence type="ECO:0000256" key="1">
    <source>
        <dbReference type="ARBA" id="ARBA00022729"/>
    </source>
</evidence>
<gene>
    <name evidence="4" type="ORF">FHU38_005408</name>
</gene>
<reference evidence="4 5" key="1">
    <citation type="submission" date="2020-03" db="EMBL/GenBank/DDBJ databases">
        <title>Sequencing the genomes of 1000 actinobacteria strains.</title>
        <authorList>
            <person name="Klenk H.-P."/>
        </authorList>
    </citation>
    <scope>NUCLEOTIDE SEQUENCE [LARGE SCALE GENOMIC DNA]</scope>
    <source>
        <strain evidence="4 5">DSM 45685</strain>
    </source>
</reference>
<organism evidence="4 5">
    <name type="scientific">Saccharomonospora amisosensis</name>
    <dbReference type="NCBI Taxonomy" id="1128677"/>
    <lineage>
        <taxon>Bacteria</taxon>
        <taxon>Bacillati</taxon>
        <taxon>Actinomycetota</taxon>
        <taxon>Actinomycetes</taxon>
        <taxon>Pseudonocardiales</taxon>
        <taxon>Pseudonocardiaceae</taxon>
        <taxon>Saccharomonospora</taxon>
    </lineage>
</organism>
<dbReference type="AlphaFoldDB" id="A0A7X5UVL8"/>
<feature type="region of interest" description="Disordered" evidence="2">
    <location>
        <begin position="44"/>
        <end position="80"/>
    </location>
</feature>
<dbReference type="EMBL" id="JAAOYM010000003">
    <property type="protein sequence ID" value="NIJ15000.1"/>
    <property type="molecule type" value="Genomic_DNA"/>
</dbReference>
<protein>
    <recommendedName>
        <fullName evidence="3">DUF4352 domain-containing protein</fullName>
    </recommendedName>
</protein>
<comment type="caution">
    <text evidence="4">The sequence shown here is derived from an EMBL/GenBank/DDBJ whole genome shotgun (WGS) entry which is preliminary data.</text>
</comment>
<feature type="region of interest" description="Disordered" evidence="2">
    <location>
        <begin position="1"/>
        <end position="21"/>
    </location>
</feature>
<dbReference type="Pfam" id="PF11611">
    <property type="entry name" value="DUF4352"/>
    <property type="match status" value="1"/>
</dbReference>
<keyword evidence="1" id="KW-0732">Signal</keyword>
<accession>A0A7X5UVL8</accession>
<proteinExistence type="predicted"/>
<dbReference type="RefSeq" id="WP_167177613.1">
    <property type="nucleotide sequence ID" value="NZ_JAAOYM010000003.1"/>
</dbReference>
<feature type="compositionally biased region" description="Polar residues" evidence="2">
    <location>
        <begin position="44"/>
        <end position="55"/>
    </location>
</feature>
<evidence type="ECO:0000256" key="2">
    <source>
        <dbReference type="SAM" id="MobiDB-lite"/>
    </source>
</evidence>
<feature type="domain" description="DUF4352" evidence="3">
    <location>
        <begin position="75"/>
        <end position="197"/>
    </location>
</feature>
<dbReference type="InterPro" id="IPR029050">
    <property type="entry name" value="Immunoprotect_excell_Ig-like"/>
</dbReference>
<dbReference type="Proteomes" id="UP000545493">
    <property type="component" value="Unassembled WGS sequence"/>
</dbReference>
<dbReference type="InterPro" id="IPR029051">
    <property type="entry name" value="DUF4352"/>
</dbReference>
<evidence type="ECO:0000313" key="4">
    <source>
        <dbReference type="EMBL" id="NIJ15000.1"/>
    </source>
</evidence>
<feature type="compositionally biased region" description="Low complexity" evidence="2">
    <location>
        <begin position="56"/>
        <end position="74"/>
    </location>
</feature>
<evidence type="ECO:0000313" key="5">
    <source>
        <dbReference type="Proteomes" id="UP000545493"/>
    </source>
</evidence>